<dbReference type="InterPro" id="IPR018060">
    <property type="entry name" value="HTH_AraC"/>
</dbReference>
<accession>A0A9W6W590</accession>
<keyword evidence="3" id="KW-0804">Transcription</keyword>
<dbReference type="Proteomes" id="UP001165079">
    <property type="component" value="Unassembled WGS sequence"/>
</dbReference>
<proteinExistence type="predicted"/>
<evidence type="ECO:0000256" key="2">
    <source>
        <dbReference type="ARBA" id="ARBA00023125"/>
    </source>
</evidence>
<dbReference type="GO" id="GO:0043565">
    <property type="term" value="F:sequence-specific DNA binding"/>
    <property type="evidence" value="ECO:0007669"/>
    <property type="project" value="InterPro"/>
</dbReference>
<evidence type="ECO:0000259" key="4">
    <source>
        <dbReference type="PROSITE" id="PS01124"/>
    </source>
</evidence>
<evidence type="ECO:0000256" key="1">
    <source>
        <dbReference type="ARBA" id="ARBA00023015"/>
    </source>
</evidence>
<dbReference type="PROSITE" id="PS01124">
    <property type="entry name" value="HTH_ARAC_FAMILY_2"/>
    <property type="match status" value="1"/>
</dbReference>
<gene>
    <name evidence="5" type="ORF">Afil01_49290</name>
</gene>
<dbReference type="RefSeq" id="WP_285665247.1">
    <property type="nucleotide sequence ID" value="NZ_BSTX01000003.1"/>
</dbReference>
<dbReference type="InterPro" id="IPR014710">
    <property type="entry name" value="RmlC-like_jellyroll"/>
</dbReference>
<feature type="domain" description="HTH araC/xylS-type" evidence="4">
    <location>
        <begin position="146"/>
        <end position="228"/>
    </location>
</feature>
<dbReference type="PROSITE" id="PS00041">
    <property type="entry name" value="HTH_ARAC_FAMILY_1"/>
    <property type="match status" value="1"/>
</dbReference>
<dbReference type="InterPro" id="IPR050204">
    <property type="entry name" value="AraC_XylS_family_regulators"/>
</dbReference>
<dbReference type="Gene3D" id="1.10.10.60">
    <property type="entry name" value="Homeodomain-like"/>
    <property type="match status" value="1"/>
</dbReference>
<dbReference type="SMART" id="SM00342">
    <property type="entry name" value="HTH_ARAC"/>
    <property type="match status" value="1"/>
</dbReference>
<dbReference type="InterPro" id="IPR018062">
    <property type="entry name" value="HTH_AraC-typ_CS"/>
</dbReference>
<evidence type="ECO:0000313" key="6">
    <source>
        <dbReference type="Proteomes" id="UP001165079"/>
    </source>
</evidence>
<organism evidence="5 6">
    <name type="scientific">Actinorhabdospora filicis</name>
    <dbReference type="NCBI Taxonomy" id="1785913"/>
    <lineage>
        <taxon>Bacteria</taxon>
        <taxon>Bacillati</taxon>
        <taxon>Actinomycetota</taxon>
        <taxon>Actinomycetes</taxon>
        <taxon>Micromonosporales</taxon>
        <taxon>Micromonosporaceae</taxon>
        <taxon>Actinorhabdospora</taxon>
    </lineage>
</organism>
<dbReference type="GO" id="GO:0003700">
    <property type="term" value="F:DNA-binding transcription factor activity"/>
    <property type="evidence" value="ECO:0007669"/>
    <property type="project" value="InterPro"/>
</dbReference>
<reference evidence="5" key="1">
    <citation type="submission" date="2023-03" db="EMBL/GenBank/DDBJ databases">
        <title>Actinorhabdospora filicis NBRC 111898.</title>
        <authorList>
            <person name="Ichikawa N."/>
            <person name="Sato H."/>
            <person name="Tonouchi N."/>
        </authorList>
    </citation>
    <scope>NUCLEOTIDE SEQUENCE</scope>
    <source>
        <strain evidence="5">NBRC 111898</strain>
    </source>
</reference>
<keyword evidence="6" id="KW-1185">Reference proteome</keyword>
<sequence>MTAWTGDVRMYPGLLAFTGRIGPADAHAHACLQLLVPTAGTVRLTGADGATRTVTGAAIIPAGVAHRVHADAGATGLAAYIEADSPAGRAATAKLRATGELTDVRTWLTAAGHTTPAPRPARHSAWNPVLDAAVRAAVAAPGGPPSLTALAAAVAISPDRLGRLFAGHMGLSYPVWRRWIRLQRAMGAARAGENLTRSAHLAGFADSAHLSRTVRSMFGITAGDALAATGWR</sequence>
<keyword evidence="2" id="KW-0238">DNA-binding</keyword>
<evidence type="ECO:0000256" key="3">
    <source>
        <dbReference type="ARBA" id="ARBA00023163"/>
    </source>
</evidence>
<dbReference type="Pfam" id="PF12833">
    <property type="entry name" value="HTH_18"/>
    <property type="match status" value="1"/>
</dbReference>
<protein>
    <submittedName>
        <fullName evidence="5">Transcriptional regulator, AraC family protein</fullName>
    </submittedName>
</protein>
<keyword evidence="1" id="KW-0805">Transcription regulation</keyword>
<dbReference type="AlphaFoldDB" id="A0A9W6W590"/>
<dbReference type="PANTHER" id="PTHR46796">
    <property type="entry name" value="HTH-TYPE TRANSCRIPTIONAL ACTIVATOR RHAS-RELATED"/>
    <property type="match status" value="1"/>
</dbReference>
<comment type="caution">
    <text evidence="5">The sequence shown here is derived from an EMBL/GenBank/DDBJ whole genome shotgun (WGS) entry which is preliminary data.</text>
</comment>
<name>A0A9W6W590_9ACTN</name>
<evidence type="ECO:0000313" key="5">
    <source>
        <dbReference type="EMBL" id="GLZ80122.1"/>
    </source>
</evidence>
<dbReference type="Gene3D" id="2.60.120.10">
    <property type="entry name" value="Jelly Rolls"/>
    <property type="match status" value="1"/>
</dbReference>
<dbReference type="EMBL" id="BSTX01000003">
    <property type="protein sequence ID" value="GLZ80122.1"/>
    <property type="molecule type" value="Genomic_DNA"/>
</dbReference>